<sequence>MGVSEVKNSQITLSVCNPRNTNFALLSQNSLIVQSSSFNVSLTDNILQGALVCTKCDLIAQESTFIFVANGQNISGLIIESIKNINIDQCFVQLRTNSVLSAGIVVQIKTVLTFYMSNSKISAYYFNLQEYNAVIAVVCQVQTTFEINTVKYYSNALVFNDQSFVTMTQQPVKNPNICDNLNYLVYGICLKQLIYGQMLDNTYQCVYPFEYNGIVCICAEGYILNFSYCVSIINQLNILENRLIDNILVVNNNLDKQFTELEIHITNNISEIEIHLQSNITNQQQQILTFTKETDINLLQNTTILDWRIYNNHTMITSSLLQMNDTIMQKLSYLNSNLSLVNTTLITSLQNQQYTIEQRLLNNISNLNNNIQSQFVTSYSNLTQNSQMQDQHIINNISLIKSIITTVNSTQNQLRDNLQTDLSSQIASLQSQITALTAQVTANQNSATNSISILQSNLNSNTASLNSQITYQANTAQANLINLNSTIQSQMNTIQNNMNTLNTKMAGTVFKSISNVRNTCLQDVCYPCT</sequence>
<dbReference type="EMBL" id="CAXDID020000631">
    <property type="protein sequence ID" value="CAL6107221.1"/>
    <property type="molecule type" value="Genomic_DNA"/>
</dbReference>
<reference evidence="1" key="1">
    <citation type="submission" date="2023-06" db="EMBL/GenBank/DDBJ databases">
        <authorList>
            <person name="Kurt Z."/>
        </authorList>
    </citation>
    <scope>NUCLEOTIDE SEQUENCE</scope>
</reference>
<evidence type="ECO:0000313" key="1">
    <source>
        <dbReference type="EMBL" id="CAI9916110.1"/>
    </source>
</evidence>
<name>A0AA86NB73_9EUKA</name>
<keyword evidence="3" id="KW-1185">Reference proteome</keyword>
<organism evidence="1">
    <name type="scientific">Hexamita inflata</name>
    <dbReference type="NCBI Taxonomy" id="28002"/>
    <lineage>
        <taxon>Eukaryota</taxon>
        <taxon>Metamonada</taxon>
        <taxon>Diplomonadida</taxon>
        <taxon>Hexamitidae</taxon>
        <taxon>Hexamitinae</taxon>
        <taxon>Hexamita</taxon>
    </lineage>
</organism>
<dbReference type="Proteomes" id="UP001642409">
    <property type="component" value="Unassembled WGS sequence"/>
</dbReference>
<accession>A0AA86NB73</accession>
<dbReference type="AlphaFoldDB" id="A0AA86NB73"/>
<proteinExistence type="predicted"/>
<protein>
    <submittedName>
        <fullName evidence="2">Hypothetical_protein</fullName>
    </submittedName>
</protein>
<reference evidence="2 3" key="2">
    <citation type="submission" date="2024-07" db="EMBL/GenBank/DDBJ databases">
        <authorList>
            <person name="Akdeniz Z."/>
        </authorList>
    </citation>
    <scope>NUCLEOTIDE SEQUENCE [LARGE SCALE GENOMIC DNA]</scope>
</reference>
<evidence type="ECO:0000313" key="2">
    <source>
        <dbReference type="EMBL" id="CAL6107221.1"/>
    </source>
</evidence>
<evidence type="ECO:0000313" key="3">
    <source>
        <dbReference type="Proteomes" id="UP001642409"/>
    </source>
</evidence>
<gene>
    <name evidence="1" type="ORF">HINF_LOCUS3755</name>
    <name evidence="2" type="ORF">HINF_LOCUS74384</name>
</gene>
<comment type="caution">
    <text evidence="1">The sequence shown here is derived from an EMBL/GenBank/DDBJ whole genome shotgun (WGS) entry which is preliminary data.</text>
</comment>
<dbReference type="EMBL" id="CATOUU010000092">
    <property type="protein sequence ID" value="CAI9916110.1"/>
    <property type="molecule type" value="Genomic_DNA"/>
</dbReference>